<protein>
    <submittedName>
        <fullName evidence="1">Uncharacterized protein</fullName>
    </submittedName>
</protein>
<dbReference type="Proteomes" id="UP001221757">
    <property type="component" value="Unassembled WGS sequence"/>
</dbReference>
<sequence>MDSHLPDEILSEILSPALKVPDEEFADTSEKSPFAVYSESSSAFLLVSKAWLRVATPLLYHVVVLRSKAQALALDIALSTNPELGRFIKKLRVEGGYGASMLKIVKSAPNVTDLFLSINIWSADNVSGLCRGLPLMNPTRVVLYDLQRRRSNKNSDTLLATLIQCIKQWKNLNVFELPYWNVYAYNNIALSVSSALKEAPNLKILVIPATNFYGQEPPERLQLVAKNPTLKSIRFKQPVSRAALLNIHANLSVINHPGLRGLVTLPDDDTTLLPDTSSGPKPSPKSIQFSTAAVPEKPTVKIGSRLGIILVSKTFARLALPYLNETLFFRGAYTFNKFVMESNQTPSLGPQVKTLYLEAVGHADLRAILPRTKLVNIIGLSPFVITPTVFSGLGKSAGATLVRLEGVHITKATKREKPSLFSPFLNLRSLSATFKAPFDETPASIPAGALATLEQLTLPSFDESLITVLSHMDLNSLRHAAFPTGHAGLASFFGKHGDKLLTITVSVDCIRRVGVFDLCTVMVDLTVHCASGIPDPSSFTSASPRMALETITFKTGIRNRGTEKKWGPFFKSLNITTFPSLRQITVTCIKWPTNEHDISKSLWVKWAEALLDRNVKLIDGDGVGWRRRLKK</sequence>
<comment type="caution">
    <text evidence="1">The sequence shown here is derived from an EMBL/GenBank/DDBJ whole genome shotgun (WGS) entry which is preliminary data.</text>
</comment>
<evidence type="ECO:0000313" key="1">
    <source>
        <dbReference type="EMBL" id="KAJ7695737.1"/>
    </source>
</evidence>
<dbReference type="EMBL" id="JARKIE010000037">
    <property type="protein sequence ID" value="KAJ7695737.1"/>
    <property type="molecule type" value="Genomic_DNA"/>
</dbReference>
<reference evidence="1" key="1">
    <citation type="submission" date="2023-03" db="EMBL/GenBank/DDBJ databases">
        <title>Massive genome expansion in bonnet fungi (Mycena s.s.) driven by repeated elements and novel gene families across ecological guilds.</title>
        <authorList>
            <consortium name="Lawrence Berkeley National Laboratory"/>
            <person name="Harder C.B."/>
            <person name="Miyauchi S."/>
            <person name="Viragh M."/>
            <person name="Kuo A."/>
            <person name="Thoen E."/>
            <person name="Andreopoulos B."/>
            <person name="Lu D."/>
            <person name="Skrede I."/>
            <person name="Drula E."/>
            <person name="Henrissat B."/>
            <person name="Morin E."/>
            <person name="Kohler A."/>
            <person name="Barry K."/>
            <person name="LaButti K."/>
            <person name="Morin E."/>
            <person name="Salamov A."/>
            <person name="Lipzen A."/>
            <person name="Mereny Z."/>
            <person name="Hegedus B."/>
            <person name="Baldrian P."/>
            <person name="Stursova M."/>
            <person name="Weitz H."/>
            <person name="Taylor A."/>
            <person name="Grigoriev I.V."/>
            <person name="Nagy L.G."/>
            <person name="Martin F."/>
            <person name="Kauserud H."/>
        </authorList>
    </citation>
    <scope>NUCLEOTIDE SEQUENCE</scope>
    <source>
        <strain evidence="1">CBHHK067</strain>
    </source>
</reference>
<accession>A0AAD7DN37</accession>
<evidence type="ECO:0000313" key="2">
    <source>
        <dbReference type="Proteomes" id="UP001221757"/>
    </source>
</evidence>
<proteinExistence type="predicted"/>
<organism evidence="1 2">
    <name type="scientific">Mycena rosella</name>
    <name type="common">Pink bonnet</name>
    <name type="synonym">Agaricus rosellus</name>
    <dbReference type="NCBI Taxonomy" id="1033263"/>
    <lineage>
        <taxon>Eukaryota</taxon>
        <taxon>Fungi</taxon>
        <taxon>Dikarya</taxon>
        <taxon>Basidiomycota</taxon>
        <taxon>Agaricomycotina</taxon>
        <taxon>Agaricomycetes</taxon>
        <taxon>Agaricomycetidae</taxon>
        <taxon>Agaricales</taxon>
        <taxon>Marasmiineae</taxon>
        <taxon>Mycenaceae</taxon>
        <taxon>Mycena</taxon>
    </lineage>
</organism>
<keyword evidence="2" id="KW-1185">Reference proteome</keyword>
<dbReference type="AlphaFoldDB" id="A0AAD7DN37"/>
<gene>
    <name evidence="1" type="ORF">B0H17DRAFT_1055415</name>
</gene>
<name>A0AAD7DN37_MYCRO</name>